<dbReference type="AlphaFoldDB" id="A0A5S9Q7M6"/>
<sequence length="433" mass="49056">MNLAPTIVTEESQEENRTAAGPAWRRLVMFFPGHDPTDMDYHHARFAYQAKLFGDLWSVGTKVTGRLDDDRQPYARWEVDSLGANWATHTDYRLLRWEDIVVELDERPDPVRLWQGFGGLWDFLRGGAARGYFRASPRYGLFFFFPYVIVGLFAVAGGLAGWGAGWAAGHILPSVLAWALGLAVGVGVFFGLFHRPGRDWRLHQALDDWDLARDYLHDDTPELDARLDRFAEVLLEEARSGAHDEILLVGHSLGATLILGVLDRALDRDPAFAAGRTRIGLLTCGATIPKLALHARGAKVRRQAERISALPELRWAEYQARHDSINFYKFHPVTLQPTAFEAPEPREPQLRNANLKEMLSPEKLHRLRWKAMRLHYQFLLANERRAPYDYFMFILGPLPFAEITSRPEGPMVRFAPDGSLVPEPPVEQPTDAS</sequence>
<reference evidence="3 4" key="1">
    <citation type="submission" date="2019-12" db="EMBL/GenBank/DDBJ databases">
        <authorList>
            <person name="Reyes-Prieto M."/>
        </authorList>
    </citation>
    <scope>NUCLEOTIDE SEQUENCE [LARGE SCALE GENOMIC DNA]</scope>
    <source>
        <strain evidence="3">HF14-78462</strain>
    </source>
</reference>
<dbReference type="Proteomes" id="UP000433050">
    <property type="component" value="Unassembled WGS sequence"/>
</dbReference>
<proteinExistence type="predicted"/>
<evidence type="ECO:0000313" key="4">
    <source>
        <dbReference type="Proteomes" id="UP000433050"/>
    </source>
</evidence>
<feature type="transmembrane region" description="Helical" evidence="2">
    <location>
        <begin position="175"/>
        <end position="193"/>
    </location>
</feature>
<protein>
    <submittedName>
        <fullName evidence="3">Uncharacterized protein</fullName>
    </submittedName>
</protein>
<dbReference type="EMBL" id="CACSAS010000001">
    <property type="protein sequence ID" value="CAA0113271.1"/>
    <property type="molecule type" value="Genomic_DNA"/>
</dbReference>
<evidence type="ECO:0000256" key="2">
    <source>
        <dbReference type="SAM" id="Phobius"/>
    </source>
</evidence>
<feature type="transmembrane region" description="Helical" evidence="2">
    <location>
        <begin position="139"/>
        <end position="163"/>
    </location>
</feature>
<dbReference type="InterPro" id="IPR029058">
    <property type="entry name" value="AB_hydrolase_fold"/>
</dbReference>
<gene>
    <name evidence="3" type="ORF">STARVERO_04178</name>
</gene>
<keyword evidence="4" id="KW-1185">Reference proteome</keyword>
<evidence type="ECO:0000313" key="3">
    <source>
        <dbReference type="EMBL" id="CAA0113271.1"/>
    </source>
</evidence>
<dbReference type="Gene3D" id="3.40.50.1820">
    <property type="entry name" value="alpha/beta hydrolase"/>
    <property type="match status" value="1"/>
</dbReference>
<keyword evidence="2" id="KW-0472">Membrane</keyword>
<accession>A0A5S9Q7M6</accession>
<name>A0A5S9Q7M6_9HYPH</name>
<dbReference type="RefSeq" id="WP_159601329.1">
    <property type="nucleotide sequence ID" value="NZ_CACSAS010000001.1"/>
</dbReference>
<feature type="region of interest" description="Disordered" evidence="1">
    <location>
        <begin position="414"/>
        <end position="433"/>
    </location>
</feature>
<evidence type="ECO:0000256" key="1">
    <source>
        <dbReference type="SAM" id="MobiDB-lite"/>
    </source>
</evidence>
<keyword evidence="2" id="KW-1133">Transmembrane helix</keyword>
<organism evidence="3 4">
    <name type="scientific">Starkeya nomas</name>
    <dbReference type="NCBI Taxonomy" id="2666134"/>
    <lineage>
        <taxon>Bacteria</taxon>
        <taxon>Pseudomonadati</taxon>
        <taxon>Pseudomonadota</taxon>
        <taxon>Alphaproteobacteria</taxon>
        <taxon>Hyphomicrobiales</taxon>
        <taxon>Xanthobacteraceae</taxon>
        <taxon>Starkeya</taxon>
    </lineage>
</organism>
<keyword evidence="2" id="KW-0812">Transmembrane</keyword>